<dbReference type="Pfam" id="PF01520">
    <property type="entry name" value="Amidase_3"/>
    <property type="match status" value="1"/>
</dbReference>
<dbReference type="SUPFAM" id="SSF53187">
    <property type="entry name" value="Zn-dependent exopeptidases"/>
    <property type="match status" value="1"/>
</dbReference>
<gene>
    <name evidence="6" type="ORF">C7400_14239</name>
</gene>
<evidence type="ECO:0000313" key="6">
    <source>
        <dbReference type="EMBL" id="PXX05288.1"/>
    </source>
</evidence>
<evidence type="ECO:0000256" key="4">
    <source>
        <dbReference type="SAM" id="MobiDB-lite"/>
    </source>
</evidence>
<sequence length="430" mass="46590">MKSNKNPAAMPQPHPRNRHPYARRRLLKLGASLVLVGIDPGLALANTRPTIRGVRVWPATDYTRVTIESTQPLQVQEHQLASPNRLVVDLQGLTLDQALRALVSNVHPNDPYIRAVRVGQFTRDVVRIVLDLKGAVTPKVFSTAPTGQYAYRLMLDLYPADGKPQDALDTLAARATESTQATHNAPASTPERSTQRKLIVAIDPGHGGEDPGAIGGGGTYEKHVVLDIARRLRAKIAASPDMDAMMTRDDDFFVPLGTRVTKARHARADLFVSIHADAFTTPAASGSSVFALSEHGASSAAARWLAQSENASDVIGGLDIKSADHALAPVLFDMSTTQQINDSLKYGALVRESIGKINHLHGNGLEQAGFAVLKAPDIPSILVETAFISNPSEELKLQNPAYRQQMADAIYDGIRKYFASHPPLERRVTV</sequence>
<dbReference type="Gene3D" id="3.40.630.40">
    <property type="entry name" value="Zn-dependent exopeptidases"/>
    <property type="match status" value="1"/>
</dbReference>
<evidence type="ECO:0000259" key="5">
    <source>
        <dbReference type="SMART" id="SM00646"/>
    </source>
</evidence>
<name>A0ABX5MHG1_9BURK</name>
<protein>
    <recommendedName>
        <fullName evidence="2">N-acetylmuramoyl-L-alanine amidase</fullName>
        <ecNumber evidence="2">3.5.1.28</ecNumber>
    </recommendedName>
</protein>
<keyword evidence="3" id="KW-0378">Hydrolase</keyword>
<evidence type="ECO:0000256" key="3">
    <source>
        <dbReference type="ARBA" id="ARBA00022801"/>
    </source>
</evidence>
<comment type="caution">
    <text evidence="6">The sequence shown here is derived from an EMBL/GenBank/DDBJ whole genome shotgun (WGS) entry which is preliminary data.</text>
</comment>
<dbReference type="EC" id="3.5.1.28" evidence="2"/>
<organism evidence="6 7">
    <name type="scientific">Paraburkholderia tropica</name>
    <dbReference type="NCBI Taxonomy" id="92647"/>
    <lineage>
        <taxon>Bacteria</taxon>
        <taxon>Pseudomonadati</taxon>
        <taxon>Pseudomonadota</taxon>
        <taxon>Betaproteobacteria</taxon>
        <taxon>Burkholderiales</taxon>
        <taxon>Burkholderiaceae</taxon>
        <taxon>Paraburkholderia</taxon>
    </lineage>
</organism>
<feature type="compositionally biased region" description="Polar residues" evidence="4">
    <location>
        <begin position="176"/>
        <end position="192"/>
    </location>
</feature>
<dbReference type="InterPro" id="IPR021731">
    <property type="entry name" value="AMIN_dom"/>
</dbReference>
<dbReference type="PANTHER" id="PTHR30404:SF0">
    <property type="entry name" value="N-ACETYLMURAMOYL-L-ALANINE AMIDASE AMIC"/>
    <property type="match status" value="1"/>
</dbReference>
<dbReference type="Gene3D" id="2.60.40.3500">
    <property type="match status" value="1"/>
</dbReference>
<evidence type="ECO:0000256" key="1">
    <source>
        <dbReference type="ARBA" id="ARBA00001561"/>
    </source>
</evidence>
<dbReference type="EMBL" id="QJJV01000042">
    <property type="protein sequence ID" value="PXX05288.1"/>
    <property type="molecule type" value="Genomic_DNA"/>
</dbReference>
<feature type="domain" description="MurNAc-LAA" evidence="5">
    <location>
        <begin position="260"/>
        <end position="415"/>
    </location>
</feature>
<dbReference type="PANTHER" id="PTHR30404">
    <property type="entry name" value="N-ACETYLMURAMOYL-L-ALANINE AMIDASE"/>
    <property type="match status" value="1"/>
</dbReference>
<accession>A0ABX5MHG1</accession>
<feature type="region of interest" description="Disordered" evidence="4">
    <location>
        <begin position="174"/>
        <end position="195"/>
    </location>
</feature>
<dbReference type="InterPro" id="IPR050695">
    <property type="entry name" value="N-acetylmuramoyl_amidase_3"/>
</dbReference>
<keyword evidence="7" id="KW-1185">Reference proteome</keyword>
<reference evidence="6 7" key="1">
    <citation type="submission" date="2018-05" db="EMBL/GenBank/DDBJ databases">
        <title>Genomic Encyclopedia of Type Strains, Phase IV (KMG-V): Genome sequencing to study the core and pangenomes of soil and plant-associated prokaryotes.</title>
        <authorList>
            <person name="Whitman W."/>
        </authorList>
    </citation>
    <scope>NUCLEOTIDE SEQUENCE [LARGE SCALE GENOMIC DNA]</scope>
    <source>
        <strain evidence="6 7">SIr-6563</strain>
    </source>
</reference>
<dbReference type="SMART" id="SM00646">
    <property type="entry name" value="Ami_3"/>
    <property type="match status" value="1"/>
</dbReference>
<dbReference type="InterPro" id="IPR002508">
    <property type="entry name" value="MurNAc-LAA_cat"/>
</dbReference>
<evidence type="ECO:0000256" key="2">
    <source>
        <dbReference type="ARBA" id="ARBA00011901"/>
    </source>
</evidence>
<dbReference type="RefSeq" id="WP_220033119.1">
    <property type="nucleotide sequence ID" value="NZ_JACHWC010000031.1"/>
</dbReference>
<evidence type="ECO:0000313" key="7">
    <source>
        <dbReference type="Proteomes" id="UP000247515"/>
    </source>
</evidence>
<comment type="catalytic activity">
    <reaction evidence="1">
        <text>Hydrolyzes the link between N-acetylmuramoyl residues and L-amino acid residues in certain cell-wall glycopeptides.</text>
        <dbReference type="EC" id="3.5.1.28"/>
    </reaction>
</comment>
<dbReference type="Proteomes" id="UP000247515">
    <property type="component" value="Unassembled WGS sequence"/>
</dbReference>
<dbReference type="CDD" id="cd02696">
    <property type="entry name" value="MurNAc-LAA"/>
    <property type="match status" value="1"/>
</dbReference>
<proteinExistence type="predicted"/>
<dbReference type="Pfam" id="PF11741">
    <property type="entry name" value="AMIN"/>
    <property type="match status" value="1"/>
</dbReference>